<accession>A0A9D1LVF0</accession>
<sequence length="188" mass="22178">MKIAEALAEADALYENTFSAKQKIAWCDELGALLKNEYAKTYKQEALERENGDYLLPEDITFSEVERFFIQGRACTKKELQRMGYQFVEEKPRCKIKPEAGAIPLWDAAAVYLEQYTPIKDIHTDETVAKSPYDRMYIDYLIAKCNYYNRDFNGYNQHMTYFNNLLSGFATDFIRKNEPLRRELRGWW</sequence>
<gene>
    <name evidence="1" type="ORF">IAB04_05470</name>
</gene>
<name>A0A9D1LVF0_9FIRM</name>
<reference evidence="1" key="2">
    <citation type="journal article" date="2021" name="PeerJ">
        <title>Extensive microbial diversity within the chicken gut microbiome revealed by metagenomics and culture.</title>
        <authorList>
            <person name="Gilroy R."/>
            <person name="Ravi A."/>
            <person name="Getino M."/>
            <person name="Pursley I."/>
            <person name="Horton D.L."/>
            <person name="Alikhan N.F."/>
            <person name="Baker D."/>
            <person name="Gharbi K."/>
            <person name="Hall N."/>
            <person name="Watson M."/>
            <person name="Adriaenssens E.M."/>
            <person name="Foster-Nyarko E."/>
            <person name="Jarju S."/>
            <person name="Secka A."/>
            <person name="Antonio M."/>
            <person name="Oren A."/>
            <person name="Chaudhuri R.R."/>
            <person name="La Ragione R."/>
            <person name="Hildebrand F."/>
            <person name="Pallen M.J."/>
        </authorList>
    </citation>
    <scope>NUCLEOTIDE SEQUENCE</scope>
    <source>
        <strain evidence="1">ChiSjej4B22-9803</strain>
    </source>
</reference>
<comment type="caution">
    <text evidence="1">The sequence shown here is derived from an EMBL/GenBank/DDBJ whole genome shotgun (WGS) entry which is preliminary data.</text>
</comment>
<dbReference type="EMBL" id="DVND01000143">
    <property type="protein sequence ID" value="HIU48793.1"/>
    <property type="molecule type" value="Genomic_DNA"/>
</dbReference>
<proteinExistence type="predicted"/>
<dbReference type="AlphaFoldDB" id="A0A9D1LVF0"/>
<protein>
    <submittedName>
        <fullName evidence="1">Uncharacterized protein</fullName>
    </submittedName>
</protein>
<evidence type="ECO:0000313" key="2">
    <source>
        <dbReference type="Proteomes" id="UP000824111"/>
    </source>
</evidence>
<organism evidence="1 2">
    <name type="scientific">Candidatus Avimonoglobus intestinipullorum</name>
    <dbReference type="NCBI Taxonomy" id="2840699"/>
    <lineage>
        <taxon>Bacteria</taxon>
        <taxon>Bacillati</taxon>
        <taxon>Bacillota</taxon>
        <taxon>Clostridia</taxon>
        <taxon>Eubacteriales</taxon>
        <taxon>Candidatus Avimonoglobus</taxon>
    </lineage>
</organism>
<dbReference type="Proteomes" id="UP000824111">
    <property type="component" value="Unassembled WGS sequence"/>
</dbReference>
<evidence type="ECO:0000313" key="1">
    <source>
        <dbReference type="EMBL" id="HIU48793.1"/>
    </source>
</evidence>
<reference evidence="1" key="1">
    <citation type="submission" date="2020-10" db="EMBL/GenBank/DDBJ databases">
        <authorList>
            <person name="Gilroy R."/>
        </authorList>
    </citation>
    <scope>NUCLEOTIDE SEQUENCE</scope>
    <source>
        <strain evidence="1">ChiSjej4B22-9803</strain>
    </source>
</reference>